<reference evidence="2 3" key="1">
    <citation type="journal article" date="2014" name="Agronomy (Basel)">
        <title>A Draft Genome Sequence for Ensete ventricosum, the Drought-Tolerant Tree Against Hunger.</title>
        <authorList>
            <person name="Harrison J."/>
            <person name="Moore K.A."/>
            <person name="Paszkiewicz K."/>
            <person name="Jones T."/>
            <person name="Grant M."/>
            <person name="Ambacheew D."/>
            <person name="Muzemil S."/>
            <person name="Studholme D.J."/>
        </authorList>
    </citation>
    <scope>NUCLEOTIDE SEQUENCE [LARGE SCALE GENOMIC DNA]</scope>
</reference>
<dbReference type="AlphaFoldDB" id="A0A426XZ03"/>
<dbReference type="EMBL" id="AMZH03016312">
    <property type="protein sequence ID" value="RRT44694.1"/>
    <property type="molecule type" value="Genomic_DNA"/>
</dbReference>
<evidence type="ECO:0000313" key="3">
    <source>
        <dbReference type="Proteomes" id="UP000287651"/>
    </source>
</evidence>
<gene>
    <name evidence="2" type="ORF">B296_00054846</name>
</gene>
<feature type="region of interest" description="Disordered" evidence="1">
    <location>
        <begin position="120"/>
        <end position="155"/>
    </location>
</feature>
<accession>A0A426XZ03</accession>
<feature type="region of interest" description="Disordered" evidence="1">
    <location>
        <begin position="19"/>
        <end position="87"/>
    </location>
</feature>
<sequence>MQWHQRRWIQGRVQRIDTWTHPARDNGGVGPSLADGSTYGATSPSDGAVGARSRDTGCSEVASLNDSKVGPSKGPREATAVGLGPPYRGPYRKDKGWSIRDLHPHEQLWCRGRSQCYSHERRPPTGRGSGGTTGTLDTSCRGIGPPPLQRTSRKGELWSGAQIPLKASVSPTNRAGNALSMVCTAHTVGKPQSSLPSTIKKCLLHSNRRSLLRSTLSSARSMSRIACAMAPLLRLCTP</sequence>
<protein>
    <submittedName>
        <fullName evidence="2">Uncharacterized protein</fullName>
    </submittedName>
</protein>
<dbReference type="Proteomes" id="UP000287651">
    <property type="component" value="Unassembled WGS sequence"/>
</dbReference>
<comment type="caution">
    <text evidence="2">The sequence shown here is derived from an EMBL/GenBank/DDBJ whole genome shotgun (WGS) entry which is preliminary data.</text>
</comment>
<proteinExistence type="predicted"/>
<name>A0A426XZ03_ENSVE</name>
<organism evidence="2 3">
    <name type="scientific">Ensete ventricosum</name>
    <name type="common">Abyssinian banana</name>
    <name type="synonym">Musa ensete</name>
    <dbReference type="NCBI Taxonomy" id="4639"/>
    <lineage>
        <taxon>Eukaryota</taxon>
        <taxon>Viridiplantae</taxon>
        <taxon>Streptophyta</taxon>
        <taxon>Embryophyta</taxon>
        <taxon>Tracheophyta</taxon>
        <taxon>Spermatophyta</taxon>
        <taxon>Magnoliopsida</taxon>
        <taxon>Liliopsida</taxon>
        <taxon>Zingiberales</taxon>
        <taxon>Musaceae</taxon>
        <taxon>Ensete</taxon>
    </lineage>
</organism>
<evidence type="ECO:0000256" key="1">
    <source>
        <dbReference type="SAM" id="MobiDB-lite"/>
    </source>
</evidence>
<evidence type="ECO:0000313" key="2">
    <source>
        <dbReference type="EMBL" id="RRT44694.1"/>
    </source>
</evidence>